<dbReference type="RefSeq" id="WP_191245239.1">
    <property type="nucleotide sequence ID" value="NZ_BNAU01000003.1"/>
</dbReference>
<protein>
    <submittedName>
        <fullName evidence="2">Uncharacterized protein</fullName>
    </submittedName>
</protein>
<name>A0ABQ3IYP2_9PSEU</name>
<sequence>MADTVEEGDFRWCLRGCAWMLLYLVIGFGWFLAVWFPMRWYHRACNTDIEPGTGFGLLFVFALELVALVAYSGLAGWLIVRLARKRVWRWLVPVVVIVLAGAVLVTWAFWVWEVRGLVVPTALNRACLVEDPPGWPSFLPIPR</sequence>
<dbReference type="Proteomes" id="UP000605897">
    <property type="component" value="Unassembled WGS sequence"/>
</dbReference>
<accession>A0ABQ3IYP2</accession>
<keyword evidence="1" id="KW-1133">Transmembrane helix</keyword>
<feature type="transmembrane region" description="Helical" evidence="1">
    <location>
        <begin position="56"/>
        <end position="80"/>
    </location>
</feature>
<evidence type="ECO:0000256" key="1">
    <source>
        <dbReference type="SAM" id="Phobius"/>
    </source>
</evidence>
<feature type="transmembrane region" description="Helical" evidence="1">
    <location>
        <begin position="12"/>
        <end position="36"/>
    </location>
</feature>
<dbReference type="EMBL" id="BNAU01000003">
    <property type="protein sequence ID" value="GHE96005.1"/>
    <property type="molecule type" value="Genomic_DNA"/>
</dbReference>
<keyword evidence="1" id="KW-0472">Membrane</keyword>
<proteinExistence type="predicted"/>
<keyword evidence="3" id="KW-1185">Reference proteome</keyword>
<gene>
    <name evidence="2" type="ORF">GCM10017786_30670</name>
</gene>
<comment type="caution">
    <text evidence="2">The sequence shown here is derived from an EMBL/GenBank/DDBJ whole genome shotgun (WGS) entry which is preliminary data.</text>
</comment>
<evidence type="ECO:0000313" key="3">
    <source>
        <dbReference type="Proteomes" id="UP000605897"/>
    </source>
</evidence>
<feature type="transmembrane region" description="Helical" evidence="1">
    <location>
        <begin position="87"/>
        <end position="110"/>
    </location>
</feature>
<reference evidence="3" key="1">
    <citation type="journal article" date="2019" name="Int. J. Syst. Evol. Microbiol.">
        <title>The Global Catalogue of Microorganisms (GCM) 10K type strain sequencing project: providing services to taxonomists for standard genome sequencing and annotation.</title>
        <authorList>
            <consortium name="The Broad Institute Genomics Platform"/>
            <consortium name="The Broad Institute Genome Sequencing Center for Infectious Disease"/>
            <person name="Wu L."/>
            <person name="Ma J."/>
        </authorList>
    </citation>
    <scope>NUCLEOTIDE SEQUENCE [LARGE SCALE GENOMIC DNA]</scope>
    <source>
        <strain evidence="3">CGMCC 4.7677</strain>
    </source>
</reference>
<keyword evidence="1" id="KW-0812">Transmembrane</keyword>
<evidence type="ECO:0000313" key="2">
    <source>
        <dbReference type="EMBL" id="GHE96005.1"/>
    </source>
</evidence>
<organism evidence="2 3">
    <name type="scientific">Amycolatopsis deserti</name>
    <dbReference type="NCBI Taxonomy" id="185696"/>
    <lineage>
        <taxon>Bacteria</taxon>
        <taxon>Bacillati</taxon>
        <taxon>Actinomycetota</taxon>
        <taxon>Actinomycetes</taxon>
        <taxon>Pseudonocardiales</taxon>
        <taxon>Pseudonocardiaceae</taxon>
        <taxon>Amycolatopsis</taxon>
    </lineage>
</organism>